<protein>
    <submittedName>
        <fullName evidence="1">Uncharacterized protein</fullName>
    </submittedName>
</protein>
<comment type="caution">
    <text evidence="1">The sequence shown here is derived from an EMBL/GenBank/DDBJ whole genome shotgun (WGS) entry which is preliminary data.</text>
</comment>
<proteinExistence type="predicted"/>
<gene>
    <name evidence="1" type="ORF">PG994_005356</name>
</gene>
<dbReference type="EMBL" id="JAQQWL010000006">
    <property type="protein sequence ID" value="KAK8068740.1"/>
    <property type="molecule type" value="Genomic_DNA"/>
</dbReference>
<dbReference type="Proteomes" id="UP001480595">
    <property type="component" value="Unassembled WGS sequence"/>
</dbReference>
<name>A0ABR1VC10_9PEZI</name>
<keyword evidence="2" id="KW-1185">Reference proteome</keyword>
<reference evidence="1 2" key="1">
    <citation type="submission" date="2023-01" db="EMBL/GenBank/DDBJ databases">
        <title>Analysis of 21 Apiospora genomes using comparative genomics revels a genus with tremendous synthesis potential of carbohydrate active enzymes and secondary metabolites.</title>
        <authorList>
            <person name="Sorensen T."/>
        </authorList>
    </citation>
    <scope>NUCLEOTIDE SEQUENCE [LARGE SCALE GENOMIC DNA]</scope>
    <source>
        <strain evidence="1 2">CBS 135458</strain>
    </source>
</reference>
<organism evidence="1 2">
    <name type="scientific">Apiospora phragmitis</name>
    <dbReference type="NCBI Taxonomy" id="2905665"/>
    <lineage>
        <taxon>Eukaryota</taxon>
        <taxon>Fungi</taxon>
        <taxon>Dikarya</taxon>
        <taxon>Ascomycota</taxon>
        <taxon>Pezizomycotina</taxon>
        <taxon>Sordariomycetes</taxon>
        <taxon>Xylariomycetidae</taxon>
        <taxon>Amphisphaeriales</taxon>
        <taxon>Apiosporaceae</taxon>
        <taxon>Apiospora</taxon>
    </lineage>
</organism>
<dbReference type="GeneID" id="92089828"/>
<evidence type="ECO:0000313" key="1">
    <source>
        <dbReference type="EMBL" id="KAK8068740.1"/>
    </source>
</evidence>
<evidence type="ECO:0000313" key="2">
    <source>
        <dbReference type="Proteomes" id="UP001480595"/>
    </source>
</evidence>
<accession>A0ABR1VC10</accession>
<dbReference type="RefSeq" id="XP_066716034.1">
    <property type="nucleotide sequence ID" value="XM_066856765.1"/>
</dbReference>
<sequence>MASRNTLLALHGQHPNIACWRATTSCNYFDIVLRTHLDMQMWRWIDMFATAKPQQSAMLDGTNTKA</sequence>